<accession>A0ABW5UD57</accession>
<dbReference type="Gene3D" id="2.40.128.270">
    <property type="match status" value="1"/>
</dbReference>
<keyword evidence="4" id="KW-1185">Reference proteome</keyword>
<evidence type="ECO:0000313" key="4">
    <source>
        <dbReference type="Proteomes" id="UP001597418"/>
    </source>
</evidence>
<evidence type="ECO:0000256" key="1">
    <source>
        <dbReference type="SAM" id="Phobius"/>
    </source>
</evidence>
<dbReference type="PROSITE" id="PS51257">
    <property type="entry name" value="PROKAR_LIPOPROTEIN"/>
    <property type="match status" value="1"/>
</dbReference>
<comment type="caution">
    <text evidence="3">The sequence shown here is derived from an EMBL/GenBank/DDBJ whole genome shotgun (WGS) entry which is preliminary data.</text>
</comment>
<keyword evidence="1" id="KW-1133">Transmembrane helix</keyword>
<keyword evidence="1" id="KW-0812">Transmembrane</keyword>
<evidence type="ECO:0000313" key="3">
    <source>
        <dbReference type="EMBL" id="MFD2742689.1"/>
    </source>
</evidence>
<reference evidence="4" key="1">
    <citation type="journal article" date="2019" name="Int. J. Syst. Evol. Microbiol.">
        <title>The Global Catalogue of Microorganisms (GCM) 10K type strain sequencing project: providing services to taxonomists for standard genome sequencing and annotation.</title>
        <authorList>
            <consortium name="The Broad Institute Genomics Platform"/>
            <consortium name="The Broad Institute Genome Sequencing Center for Infectious Disease"/>
            <person name="Wu L."/>
            <person name="Ma J."/>
        </authorList>
    </citation>
    <scope>NUCLEOTIDE SEQUENCE [LARGE SCALE GENOMIC DNA]</scope>
    <source>
        <strain evidence="4">KCTC 42247</strain>
    </source>
</reference>
<dbReference type="PANTHER" id="PTHR35535">
    <property type="entry name" value="HEAT SHOCK PROTEIN HSLJ"/>
    <property type="match status" value="1"/>
</dbReference>
<gene>
    <name evidence="3" type="ORF">ACFSQ6_04715</name>
</gene>
<protein>
    <submittedName>
        <fullName evidence="3">META domain-containing protein</fullName>
    </submittedName>
</protein>
<evidence type="ECO:0000259" key="2">
    <source>
        <dbReference type="Pfam" id="PF03724"/>
    </source>
</evidence>
<dbReference type="RefSeq" id="WP_066755035.1">
    <property type="nucleotide sequence ID" value="NZ_JBHUMB010000006.1"/>
</dbReference>
<dbReference type="PANTHER" id="PTHR35535:SF2">
    <property type="entry name" value="DUF306 DOMAIN-CONTAINING PROTEIN"/>
    <property type="match status" value="1"/>
</dbReference>
<keyword evidence="1" id="KW-0472">Membrane</keyword>
<organism evidence="3 4">
    <name type="scientific">Sphingobacterium populi</name>
    <dbReference type="NCBI Taxonomy" id="1812824"/>
    <lineage>
        <taxon>Bacteria</taxon>
        <taxon>Pseudomonadati</taxon>
        <taxon>Bacteroidota</taxon>
        <taxon>Sphingobacteriia</taxon>
        <taxon>Sphingobacteriales</taxon>
        <taxon>Sphingobacteriaceae</taxon>
        <taxon>Sphingobacterium</taxon>
    </lineage>
</organism>
<dbReference type="InterPro" id="IPR038670">
    <property type="entry name" value="HslJ-like_sf"/>
</dbReference>
<sequence>MKYYYWIMLVAFSVLITSCSVFKKNESEKSSGTLENVTWRLTELEGKAVPAEINGKTPSLTLTTADKRYSAVTGCNGIGGQYEIAKGNQLTFSMGMSTKMYCEGAMEVEDGLGKIFSLIKSYEMENGNLHLKNSESVTLAKFVKMSK</sequence>
<feature type="transmembrane region" description="Helical" evidence="1">
    <location>
        <begin position="6"/>
        <end position="22"/>
    </location>
</feature>
<dbReference type="InterPro" id="IPR053147">
    <property type="entry name" value="Hsp_HslJ-like"/>
</dbReference>
<proteinExistence type="predicted"/>
<name>A0ABW5UD57_9SPHI</name>
<dbReference type="EMBL" id="JBHUMB010000006">
    <property type="protein sequence ID" value="MFD2742689.1"/>
    <property type="molecule type" value="Genomic_DNA"/>
</dbReference>
<dbReference type="InterPro" id="IPR005184">
    <property type="entry name" value="DUF306_Meta_HslJ"/>
</dbReference>
<dbReference type="Proteomes" id="UP001597418">
    <property type="component" value="Unassembled WGS sequence"/>
</dbReference>
<dbReference type="Pfam" id="PF03724">
    <property type="entry name" value="META"/>
    <property type="match status" value="1"/>
</dbReference>
<feature type="domain" description="DUF306" evidence="2">
    <location>
        <begin position="33"/>
        <end position="142"/>
    </location>
</feature>